<proteinExistence type="inferred from homology"/>
<dbReference type="InterPro" id="IPR017900">
    <property type="entry name" value="4Fe4S_Fe_S_CS"/>
</dbReference>
<dbReference type="GO" id="GO:0051537">
    <property type="term" value="F:2 iron, 2 sulfur cluster binding"/>
    <property type="evidence" value="ECO:0007669"/>
    <property type="project" value="UniProtKB-KW"/>
</dbReference>
<dbReference type="NCBIfam" id="NF010071">
    <property type="entry name" value="PRK13552.1"/>
    <property type="match status" value="1"/>
</dbReference>
<dbReference type="PROSITE" id="PS51379">
    <property type="entry name" value="4FE4S_FER_2"/>
    <property type="match status" value="1"/>
</dbReference>
<evidence type="ECO:0000259" key="15">
    <source>
        <dbReference type="PROSITE" id="PS51379"/>
    </source>
</evidence>
<organism evidence="16 17">
    <name type="scientific">Syntrophobacter fumaroxidans (strain DSM 10017 / MPOB)</name>
    <dbReference type="NCBI Taxonomy" id="335543"/>
    <lineage>
        <taxon>Bacteria</taxon>
        <taxon>Pseudomonadati</taxon>
        <taxon>Thermodesulfobacteriota</taxon>
        <taxon>Syntrophobacteria</taxon>
        <taxon>Syntrophobacterales</taxon>
        <taxon>Syntrophobacteraceae</taxon>
        <taxon>Syntrophobacter</taxon>
    </lineage>
</organism>
<sequence length="255" mass="28888">MGRPLKFSVFRFNPLDPTSVPHMETFHLEETDAMTLYIALNRIREEQDPTLQFDFMCRAGICGSCAMMINGRPDLACHTKTKKLPTDITLLPLPVFKLIGDLSVDTGSWFRAMNEKVESYIHTDKTFDPKAPEERMSNELAEEIYELERCIECGCCVAACGKANINNDFMGATAFNRIARFMLDPRDNRKTDEYFDVLRGDEGIFGCLGLLGCEDVCPKKIPLQDQLGMLRRKMGFASIRHLFGRILPGGEEARK</sequence>
<evidence type="ECO:0000256" key="3">
    <source>
        <dbReference type="ARBA" id="ARBA00009433"/>
    </source>
</evidence>
<keyword evidence="7" id="KW-0001">2Fe-2S</keyword>
<evidence type="ECO:0000313" key="16">
    <source>
        <dbReference type="EMBL" id="ABK17681.1"/>
    </source>
</evidence>
<evidence type="ECO:0000256" key="5">
    <source>
        <dbReference type="ARBA" id="ARBA00022485"/>
    </source>
</evidence>
<comment type="cofactor">
    <cofactor evidence="1">
        <name>[3Fe-4S] cluster</name>
        <dbReference type="ChEBI" id="CHEBI:21137"/>
    </cofactor>
</comment>
<evidence type="ECO:0000256" key="7">
    <source>
        <dbReference type="ARBA" id="ARBA00022714"/>
    </source>
</evidence>
<dbReference type="Gene3D" id="3.10.20.30">
    <property type="match status" value="1"/>
</dbReference>
<keyword evidence="17" id="KW-1185">Reference proteome</keyword>
<dbReference type="GO" id="GO:0009055">
    <property type="term" value="F:electron transfer activity"/>
    <property type="evidence" value="ECO:0007669"/>
    <property type="project" value="InterPro"/>
</dbReference>
<dbReference type="GO" id="GO:0046872">
    <property type="term" value="F:metal ion binding"/>
    <property type="evidence" value="ECO:0007669"/>
    <property type="project" value="UniProtKB-KW"/>
</dbReference>
<gene>
    <name evidence="16" type="ordered locus">Sfum_1998</name>
</gene>
<dbReference type="eggNOG" id="COG0479">
    <property type="taxonomic scope" value="Bacteria"/>
</dbReference>
<protein>
    <recommendedName>
        <fullName evidence="4">succinate dehydrogenase</fullName>
        <ecNumber evidence="4">1.3.5.1</ecNumber>
    </recommendedName>
</protein>
<dbReference type="GO" id="GO:0051539">
    <property type="term" value="F:4 iron, 4 sulfur cluster binding"/>
    <property type="evidence" value="ECO:0007669"/>
    <property type="project" value="UniProtKB-KW"/>
</dbReference>
<dbReference type="EC" id="1.3.5.1" evidence="4"/>
<dbReference type="PANTHER" id="PTHR11921">
    <property type="entry name" value="SUCCINATE DEHYDROGENASE IRON-SULFUR PROTEIN"/>
    <property type="match status" value="1"/>
</dbReference>
<evidence type="ECO:0000256" key="13">
    <source>
        <dbReference type="ARBA" id="ARBA00034078"/>
    </source>
</evidence>
<evidence type="ECO:0000256" key="8">
    <source>
        <dbReference type="ARBA" id="ARBA00022723"/>
    </source>
</evidence>
<evidence type="ECO:0000256" key="4">
    <source>
        <dbReference type="ARBA" id="ARBA00012792"/>
    </source>
</evidence>
<keyword evidence="8" id="KW-0479">Metal-binding</keyword>
<dbReference type="Gene3D" id="1.10.1060.10">
    <property type="entry name" value="Alpha-helical ferredoxin"/>
    <property type="match status" value="1"/>
</dbReference>
<keyword evidence="9 16" id="KW-0560">Oxidoreductase</keyword>
<keyword evidence="10" id="KW-0408">Iron</keyword>
<comment type="cofactor">
    <cofactor evidence="13">
        <name>[2Fe-2S] cluster</name>
        <dbReference type="ChEBI" id="CHEBI:190135"/>
    </cofactor>
</comment>
<evidence type="ECO:0000256" key="6">
    <source>
        <dbReference type="ARBA" id="ARBA00022532"/>
    </source>
</evidence>
<name>A0LJS9_SYNFM</name>
<evidence type="ECO:0000256" key="11">
    <source>
        <dbReference type="ARBA" id="ARBA00023014"/>
    </source>
</evidence>
<keyword evidence="11" id="KW-0411">Iron-sulfur</keyword>
<evidence type="ECO:0000256" key="14">
    <source>
        <dbReference type="ARBA" id="ARBA00066269"/>
    </source>
</evidence>
<dbReference type="OrthoDB" id="9804391at2"/>
<dbReference type="InParanoid" id="A0LJS9"/>
<evidence type="ECO:0000256" key="9">
    <source>
        <dbReference type="ARBA" id="ARBA00023002"/>
    </source>
</evidence>
<reference evidence="16 17" key="1">
    <citation type="submission" date="2006-10" db="EMBL/GenBank/DDBJ databases">
        <title>Complete sequence of Syntrophobacter fumaroxidans MPOB.</title>
        <authorList>
            <consortium name="US DOE Joint Genome Institute"/>
            <person name="Copeland A."/>
            <person name="Lucas S."/>
            <person name="Lapidus A."/>
            <person name="Barry K."/>
            <person name="Detter J.C."/>
            <person name="Glavina del Rio T."/>
            <person name="Hammon N."/>
            <person name="Israni S."/>
            <person name="Pitluck S."/>
            <person name="Goltsman E.G."/>
            <person name="Martinez M."/>
            <person name="Schmutz J."/>
            <person name="Larimer F."/>
            <person name="Land M."/>
            <person name="Hauser L."/>
            <person name="Kyrpides N."/>
            <person name="Kim E."/>
            <person name="Boone D.R."/>
            <person name="Brockman F."/>
            <person name="Culley D."/>
            <person name="Ferry J."/>
            <person name="Gunsalus R."/>
            <person name="McInerney M.J."/>
            <person name="Morrison M."/>
            <person name="Plugge C."/>
            <person name="Rohlin L."/>
            <person name="Scholten J."/>
            <person name="Sieber J."/>
            <person name="Stams A.J.M."/>
            <person name="Worm P."/>
            <person name="Henstra A.M."/>
            <person name="Richardson P."/>
        </authorList>
    </citation>
    <scope>NUCLEOTIDE SEQUENCE [LARGE SCALE GENOMIC DNA]</scope>
    <source>
        <strain evidence="17">DSM 10017 / MPOB</strain>
    </source>
</reference>
<keyword evidence="12" id="KW-0003">3Fe-4S</keyword>
<dbReference type="InterPro" id="IPR036010">
    <property type="entry name" value="2Fe-2S_ferredoxin-like_sf"/>
</dbReference>
<keyword evidence="5" id="KW-0004">4Fe-4S</keyword>
<dbReference type="EMBL" id="CP000478">
    <property type="protein sequence ID" value="ABK17681.1"/>
    <property type="molecule type" value="Genomic_DNA"/>
</dbReference>
<dbReference type="RefSeq" id="WP_011698851.1">
    <property type="nucleotide sequence ID" value="NC_008554.1"/>
</dbReference>
<evidence type="ECO:0000313" key="17">
    <source>
        <dbReference type="Proteomes" id="UP000001784"/>
    </source>
</evidence>
<dbReference type="InterPro" id="IPR050573">
    <property type="entry name" value="SDH/FRD_Iron-Sulfur"/>
</dbReference>
<accession>A0LJS9</accession>
<dbReference type="PROSITE" id="PS00197">
    <property type="entry name" value="2FE2S_FER_1"/>
    <property type="match status" value="1"/>
</dbReference>
<dbReference type="SUPFAM" id="SSF46548">
    <property type="entry name" value="alpha-helical ferredoxin"/>
    <property type="match status" value="1"/>
</dbReference>
<comment type="subunit">
    <text evidence="14">Part of an enzyme complex containing three subunits: a flavoprotein (frdA), an iron-sulfur protein (frdB), and diheme cytochrome b (frdC).</text>
</comment>
<dbReference type="InterPro" id="IPR017896">
    <property type="entry name" value="4Fe4S_Fe-S-bd"/>
</dbReference>
<dbReference type="NCBIfam" id="TIGR00384">
    <property type="entry name" value="dhsB"/>
    <property type="match status" value="1"/>
</dbReference>
<dbReference type="InterPro" id="IPR009051">
    <property type="entry name" value="Helical_ferredxn"/>
</dbReference>
<dbReference type="InterPro" id="IPR006058">
    <property type="entry name" value="2Fe2S_fd_BS"/>
</dbReference>
<evidence type="ECO:0000256" key="1">
    <source>
        <dbReference type="ARBA" id="ARBA00001927"/>
    </source>
</evidence>
<dbReference type="Pfam" id="PF13183">
    <property type="entry name" value="Fer4_8"/>
    <property type="match status" value="1"/>
</dbReference>
<dbReference type="SUPFAM" id="SSF54292">
    <property type="entry name" value="2Fe-2S ferredoxin-like"/>
    <property type="match status" value="1"/>
</dbReference>
<dbReference type="PROSITE" id="PS00198">
    <property type="entry name" value="4FE4S_FER_1"/>
    <property type="match status" value="1"/>
</dbReference>
<dbReference type="AlphaFoldDB" id="A0LJS9"/>
<dbReference type="KEGG" id="sfu:Sfum_1998"/>
<dbReference type="GO" id="GO:0006099">
    <property type="term" value="P:tricarboxylic acid cycle"/>
    <property type="evidence" value="ECO:0007669"/>
    <property type="project" value="UniProtKB-KW"/>
</dbReference>
<dbReference type="GO" id="GO:0051538">
    <property type="term" value="F:3 iron, 4 sulfur cluster binding"/>
    <property type="evidence" value="ECO:0007669"/>
    <property type="project" value="UniProtKB-KW"/>
</dbReference>
<comment type="similarity">
    <text evidence="3">Belongs to the succinate dehydrogenase/fumarate reductase iron-sulfur protein family.</text>
</comment>
<dbReference type="GO" id="GO:0008177">
    <property type="term" value="F:succinate dehydrogenase (quinone) activity"/>
    <property type="evidence" value="ECO:0007669"/>
    <property type="project" value="UniProtKB-EC"/>
</dbReference>
<dbReference type="InterPro" id="IPR025192">
    <property type="entry name" value="Succ_DH/fum_Rdtase_N"/>
</dbReference>
<evidence type="ECO:0000256" key="2">
    <source>
        <dbReference type="ARBA" id="ARBA00001966"/>
    </source>
</evidence>
<comment type="cofactor">
    <cofactor evidence="2">
        <name>[4Fe-4S] cluster</name>
        <dbReference type="ChEBI" id="CHEBI:49883"/>
    </cofactor>
</comment>
<dbReference type="Pfam" id="PF13085">
    <property type="entry name" value="Fer2_3"/>
    <property type="match status" value="1"/>
</dbReference>
<feature type="domain" description="4Fe-4S ferredoxin-type" evidence="15">
    <location>
        <begin position="141"/>
        <end position="170"/>
    </location>
</feature>
<dbReference type="FunFam" id="1.10.1060.10:FF:000003">
    <property type="entry name" value="Succinate dehydrogenase iron-sulfur subunit"/>
    <property type="match status" value="1"/>
</dbReference>
<dbReference type="Proteomes" id="UP000001784">
    <property type="component" value="Chromosome"/>
</dbReference>
<evidence type="ECO:0000256" key="12">
    <source>
        <dbReference type="ARBA" id="ARBA00023291"/>
    </source>
</evidence>
<dbReference type="STRING" id="335543.Sfum_1998"/>
<dbReference type="PANTHER" id="PTHR11921:SF36">
    <property type="entry name" value="FUMARATE REDUCTASE IRON-SULFUR SUBUNIT"/>
    <property type="match status" value="1"/>
</dbReference>
<dbReference type="GO" id="GO:0022904">
    <property type="term" value="P:respiratory electron transport chain"/>
    <property type="evidence" value="ECO:0007669"/>
    <property type="project" value="TreeGrafter"/>
</dbReference>
<dbReference type="InterPro" id="IPR004489">
    <property type="entry name" value="Succ_DH/fum_Rdtase_Fe-S"/>
</dbReference>
<dbReference type="InterPro" id="IPR012675">
    <property type="entry name" value="Beta-grasp_dom_sf"/>
</dbReference>
<keyword evidence="6" id="KW-0816">Tricarboxylic acid cycle</keyword>
<evidence type="ECO:0000256" key="10">
    <source>
        <dbReference type="ARBA" id="ARBA00023004"/>
    </source>
</evidence>
<dbReference type="HOGENOM" id="CLU_044838_3_2_7"/>